<dbReference type="SUPFAM" id="SSF48403">
    <property type="entry name" value="Ankyrin repeat"/>
    <property type="match status" value="1"/>
</dbReference>
<dbReference type="Gene3D" id="1.25.40.20">
    <property type="entry name" value="Ankyrin repeat-containing domain"/>
    <property type="match status" value="2"/>
</dbReference>
<name>A0A146K955_9EUKA</name>
<dbReference type="SMART" id="SM00248">
    <property type="entry name" value="ANK"/>
    <property type="match status" value="6"/>
</dbReference>
<protein>
    <submittedName>
        <fullName evidence="1">Ankyrin repeat-containing protein</fullName>
    </submittedName>
</protein>
<sequence>FEAARTNDTTVLSKINLFNELKYDGRNALSIAVELQNQDAFNFLLPEKGQQICNRYSIHYAIEKQNIYFLEKLIDVEGDKQNEIGQTALFMAVSSQWLSGVQLLKDQKQILDTNEKLTPFIKAMLLNNIEMCKLLISAVDVPDFQNRHPLSYVLQSQNIDFVKLILQFTKNKDTLLINHIHLISELNTLSLFRQYFGKQNQRKETALMILTKSFKKQLSQSEKHIFSDFMFAEQKLQDQLGKTALVHAIYNKNIWFTKLLYSTEKKQLDSQQNRAAHHAVLADNIEAVKYLAPLEWNQVNKSGNTPLKLAIMTGFDAAIVELLQYDKSEEGQQMLEMSGCLESLREFHFENVKDLLKLK</sequence>
<dbReference type="InterPro" id="IPR036770">
    <property type="entry name" value="Ankyrin_rpt-contain_sf"/>
</dbReference>
<dbReference type="Pfam" id="PF12796">
    <property type="entry name" value="Ank_2"/>
    <property type="match status" value="2"/>
</dbReference>
<feature type="non-terminal residue" evidence="1">
    <location>
        <position position="1"/>
    </location>
</feature>
<gene>
    <name evidence="1" type="ORF">TPC1_14347</name>
</gene>
<organism evidence="1">
    <name type="scientific">Trepomonas sp. PC1</name>
    <dbReference type="NCBI Taxonomy" id="1076344"/>
    <lineage>
        <taxon>Eukaryota</taxon>
        <taxon>Metamonada</taxon>
        <taxon>Diplomonadida</taxon>
        <taxon>Hexamitidae</taxon>
        <taxon>Hexamitinae</taxon>
        <taxon>Trepomonas</taxon>
    </lineage>
</organism>
<proteinExistence type="predicted"/>
<dbReference type="PANTHER" id="PTHR24120:SF4">
    <property type="entry name" value="GH07239P"/>
    <property type="match status" value="1"/>
</dbReference>
<reference evidence="1" key="1">
    <citation type="submission" date="2015-07" db="EMBL/GenBank/DDBJ databases">
        <title>Adaptation to a free-living lifestyle via gene acquisitions in the diplomonad Trepomonas sp. PC1.</title>
        <authorList>
            <person name="Xu F."/>
            <person name="Jerlstrom-Hultqvist J."/>
            <person name="Kolisko M."/>
            <person name="Simpson A.G.B."/>
            <person name="Roger A.J."/>
            <person name="Svard S.G."/>
            <person name="Andersson J.O."/>
        </authorList>
    </citation>
    <scope>NUCLEOTIDE SEQUENCE</scope>
    <source>
        <strain evidence="1">PC1</strain>
    </source>
</reference>
<evidence type="ECO:0000313" key="1">
    <source>
        <dbReference type="EMBL" id="JAP93392.1"/>
    </source>
</evidence>
<dbReference type="InterPro" id="IPR002110">
    <property type="entry name" value="Ankyrin_rpt"/>
</dbReference>
<accession>A0A146K955</accession>
<dbReference type="PANTHER" id="PTHR24120">
    <property type="entry name" value="GH07239P"/>
    <property type="match status" value="1"/>
</dbReference>
<dbReference type="EMBL" id="GDID01003214">
    <property type="protein sequence ID" value="JAP93392.1"/>
    <property type="molecule type" value="Transcribed_RNA"/>
</dbReference>
<dbReference type="AlphaFoldDB" id="A0A146K955"/>